<dbReference type="GO" id="GO:0019948">
    <property type="term" value="F:SUMO activating enzyme activity"/>
    <property type="evidence" value="ECO:0007669"/>
    <property type="project" value="TreeGrafter"/>
</dbReference>
<feature type="region of interest" description="Disordered" evidence="1">
    <location>
        <begin position="1"/>
        <end position="25"/>
    </location>
</feature>
<evidence type="ECO:0000313" key="6">
    <source>
        <dbReference type="Proteomes" id="UP000320475"/>
    </source>
</evidence>
<dbReference type="Pfam" id="PF00899">
    <property type="entry name" value="ThiF"/>
    <property type="match status" value="1"/>
</dbReference>
<dbReference type="GO" id="GO:0005737">
    <property type="term" value="C:cytoplasm"/>
    <property type="evidence" value="ECO:0007669"/>
    <property type="project" value="TreeGrafter"/>
</dbReference>
<dbReference type="PANTHER" id="PTHR10953:SF162">
    <property type="entry name" value="SUMO-ACTIVATING ENZYME SUBUNIT 1"/>
    <property type="match status" value="1"/>
</dbReference>
<comment type="caution">
    <text evidence="3">The sequence shown here is derived from an EMBL/GenBank/DDBJ whole genome shotgun (WGS) entry which is preliminary data.</text>
</comment>
<dbReference type="Gene3D" id="3.40.50.720">
    <property type="entry name" value="NAD(P)-binding Rossmann-like Domain"/>
    <property type="match status" value="1"/>
</dbReference>
<dbReference type="InterPro" id="IPR045886">
    <property type="entry name" value="ThiF/MoeB/HesA"/>
</dbReference>
<proteinExistence type="predicted"/>
<evidence type="ECO:0000259" key="2">
    <source>
        <dbReference type="Pfam" id="PF00899"/>
    </source>
</evidence>
<evidence type="ECO:0000313" key="4">
    <source>
        <dbReference type="EMBL" id="TPX46328.1"/>
    </source>
</evidence>
<protein>
    <recommendedName>
        <fullName evidence="2">THIF-type NAD/FAD binding fold domain-containing protein</fullName>
    </recommendedName>
</protein>
<evidence type="ECO:0000256" key="1">
    <source>
        <dbReference type="SAM" id="MobiDB-lite"/>
    </source>
</evidence>
<sequence>MSSNKRTRSDSHVHNDDNTNASTKKLRTDLNASPAISNDVQHVELSQDDVALYDRQIRLWGMEAQQRMRNSKILIGGLTGITTEVCKNLVLAGIGTLTVVDASPVRIQDLQTEFFVTESDIGKNKAQAAIEKIRMLNPRVKVDAISKDVATMPESFFDGFDFVVLSGVDLSTMVRMDEICRKRGIKFYGAIGAGFQGLFFTDLIHHKFVLEAKTHPSAPKHRKAETNEFHYVSIENALTKTWGPIKGSARRNQAIPLYIAFLIVLTYQRQCGRYPTKTQDSEALSLYKASFLQSQSLQPNFIPDDQLWTISSMMGAELPGVAPVIGGVLSQDVIKTLAGKDEPVYNVFVHDGLRSIGTVLESIPRIESKSHGACRALVEEVMIGDD</sequence>
<feature type="compositionally biased region" description="Basic and acidic residues" evidence="1">
    <location>
        <begin position="7"/>
        <end position="17"/>
    </location>
</feature>
<dbReference type="Proteomes" id="UP000317494">
    <property type="component" value="Unassembled WGS sequence"/>
</dbReference>
<reference evidence="5 6" key="1">
    <citation type="journal article" date="2019" name="Sci. Rep.">
        <title>Comparative genomics of chytrid fungi reveal insights into the obligate biotrophic and pathogenic lifestyle of Synchytrium endobioticum.</title>
        <authorList>
            <person name="van de Vossenberg B.T.L.H."/>
            <person name="Warris S."/>
            <person name="Nguyen H.D.T."/>
            <person name="van Gent-Pelzer M.P.E."/>
            <person name="Joly D.L."/>
            <person name="van de Geest H.C."/>
            <person name="Bonants P.J.M."/>
            <person name="Smith D.S."/>
            <person name="Levesque C.A."/>
            <person name="van der Lee T.A.J."/>
        </authorList>
    </citation>
    <scope>NUCLEOTIDE SEQUENCE [LARGE SCALE GENOMIC DNA]</scope>
    <source>
        <strain evidence="4 6">LEV6574</strain>
        <strain evidence="3 5">MB42</strain>
    </source>
</reference>
<accession>A0A507CHX2</accession>
<keyword evidence="5" id="KW-1185">Reference proteome</keyword>
<dbReference type="VEuPathDB" id="FungiDB:SeMB42_g06960"/>
<dbReference type="AlphaFoldDB" id="A0A507CHX2"/>
<evidence type="ECO:0000313" key="3">
    <source>
        <dbReference type="EMBL" id="TPX37285.1"/>
    </source>
</evidence>
<dbReference type="OrthoDB" id="1708823at2759"/>
<dbReference type="InterPro" id="IPR000594">
    <property type="entry name" value="ThiF_NAD_FAD-bd"/>
</dbReference>
<dbReference type="STRING" id="286115.A0A507CHX2"/>
<dbReference type="GO" id="GO:0016925">
    <property type="term" value="P:protein sumoylation"/>
    <property type="evidence" value="ECO:0007669"/>
    <property type="project" value="TreeGrafter"/>
</dbReference>
<gene>
    <name evidence="4" type="ORF">SeLEV6574_g03288</name>
    <name evidence="3" type="ORF">SeMB42_g06960</name>
</gene>
<dbReference type="SUPFAM" id="SSF69572">
    <property type="entry name" value="Activating enzymes of the ubiquitin-like proteins"/>
    <property type="match status" value="1"/>
</dbReference>
<dbReference type="PANTHER" id="PTHR10953">
    <property type="entry name" value="UBIQUITIN-ACTIVATING ENZYME E1"/>
    <property type="match status" value="1"/>
</dbReference>
<dbReference type="Proteomes" id="UP000320475">
    <property type="component" value="Unassembled WGS sequence"/>
</dbReference>
<dbReference type="EMBL" id="QEAN01000436">
    <property type="protein sequence ID" value="TPX37285.1"/>
    <property type="molecule type" value="Genomic_DNA"/>
</dbReference>
<dbReference type="GO" id="GO:0031510">
    <property type="term" value="C:SUMO activating enzyme complex"/>
    <property type="evidence" value="ECO:0007669"/>
    <property type="project" value="TreeGrafter"/>
</dbReference>
<feature type="domain" description="THIF-type NAD/FAD binding fold" evidence="2">
    <location>
        <begin position="53"/>
        <end position="355"/>
    </location>
</feature>
<dbReference type="InterPro" id="IPR035985">
    <property type="entry name" value="Ubiquitin-activating_enz"/>
</dbReference>
<dbReference type="EMBL" id="QEAM01000107">
    <property type="protein sequence ID" value="TPX46328.1"/>
    <property type="molecule type" value="Genomic_DNA"/>
</dbReference>
<name>A0A507CHX2_9FUNG</name>
<organism evidence="3 5">
    <name type="scientific">Synchytrium endobioticum</name>
    <dbReference type="NCBI Taxonomy" id="286115"/>
    <lineage>
        <taxon>Eukaryota</taxon>
        <taxon>Fungi</taxon>
        <taxon>Fungi incertae sedis</taxon>
        <taxon>Chytridiomycota</taxon>
        <taxon>Chytridiomycota incertae sedis</taxon>
        <taxon>Chytridiomycetes</taxon>
        <taxon>Synchytriales</taxon>
        <taxon>Synchytriaceae</taxon>
        <taxon>Synchytrium</taxon>
    </lineage>
</organism>
<evidence type="ECO:0000313" key="5">
    <source>
        <dbReference type="Proteomes" id="UP000317494"/>
    </source>
</evidence>